<name>A0ABD3SYQ3_9LAMI</name>
<dbReference type="AlphaFoldDB" id="A0ABD3SYQ3"/>
<dbReference type="EMBL" id="JBJXBP010000005">
    <property type="protein sequence ID" value="KAL3829546.1"/>
    <property type="molecule type" value="Genomic_DNA"/>
</dbReference>
<keyword evidence="2" id="KW-1185">Reference proteome</keyword>
<evidence type="ECO:0000313" key="1">
    <source>
        <dbReference type="EMBL" id="KAL3829546.1"/>
    </source>
</evidence>
<evidence type="ECO:0000313" key="2">
    <source>
        <dbReference type="Proteomes" id="UP001634393"/>
    </source>
</evidence>
<accession>A0ABD3SYQ3</accession>
<reference evidence="1 2" key="1">
    <citation type="submission" date="2024-12" db="EMBL/GenBank/DDBJ databases">
        <title>The unique morphological basis and parallel evolutionary history of personate flowers in Penstemon.</title>
        <authorList>
            <person name="Depatie T.H."/>
            <person name="Wessinger C.A."/>
        </authorList>
    </citation>
    <scope>NUCLEOTIDE SEQUENCE [LARGE SCALE GENOMIC DNA]</scope>
    <source>
        <strain evidence="1">WTNN_2</strain>
        <tissue evidence="1">Leaf</tissue>
    </source>
</reference>
<proteinExistence type="predicted"/>
<dbReference type="Proteomes" id="UP001634393">
    <property type="component" value="Unassembled WGS sequence"/>
</dbReference>
<gene>
    <name evidence="1" type="ORF">ACJIZ3_018348</name>
</gene>
<sequence length="24" mass="3196">MKQMFELFFPFFFFWGRIYCLCFF</sequence>
<protein>
    <submittedName>
        <fullName evidence="1">Uncharacterized protein</fullName>
    </submittedName>
</protein>
<organism evidence="1 2">
    <name type="scientific">Penstemon smallii</name>
    <dbReference type="NCBI Taxonomy" id="265156"/>
    <lineage>
        <taxon>Eukaryota</taxon>
        <taxon>Viridiplantae</taxon>
        <taxon>Streptophyta</taxon>
        <taxon>Embryophyta</taxon>
        <taxon>Tracheophyta</taxon>
        <taxon>Spermatophyta</taxon>
        <taxon>Magnoliopsida</taxon>
        <taxon>eudicotyledons</taxon>
        <taxon>Gunneridae</taxon>
        <taxon>Pentapetalae</taxon>
        <taxon>asterids</taxon>
        <taxon>lamiids</taxon>
        <taxon>Lamiales</taxon>
        <taxon>Plantaginaceae</taxon>
        <taxon>Cheloneae</taxon>
        <taxon>Penstemon</taxon>
    </lineage>
</organism>
<comment type="caution">
    <text evidence="1">The sequence shown here is derived from an EMBL/GenBank/DDBJ whole genome shotgun (WGS) entry which is preliminary data.</text>
</comment>